<sequence>MLKKIVIFFSGLILIVLLVALYYKNEVKEEKIYHIMDQIRLTLDSQLKSHQMDDLKVALMLSKNEGLVNALENDDEDLGYKILDDITKSIQKNTAMRIRAQIITKELNIFARSWDDIYAGMPIGDYRLDLQYFDTHTNPRTSIEIGRRLGIKATVPIYKNGEFLGFVEVISFFKSITDFFSSMGVDLYVLLDVKHTDTAVLMMENLTIDEYVLSNRNYNYAHLRTLNHIDFKELKLNGVVYADKKYIFYENMKDGSGKIIGGFVFVLPKRYLDYFRNPEDDISFLINVTRSGLYDVVKEEKYENNIIYKDYNAKSMVYLQDVIDKEDRQLFLDEAYEKFDKYSKDELIQMMLDRKIVKKIDGNIK</sequence>
<dbReference type="Pfam" id="PF14827">
    <property type="entry name" value="dCache_3"/>
    <property type="match status" value="1"/>
</dbReference>
<dbReference type="HOGENOM" id="CLU_064952_0_0_7"/>
<dbReference type="KEGG" id="sua:Saut_0988"/>
<dbReference type="eggNOG" id="COG5000">
    <property type="taxonomic scope" value="Bacteria"/>
</dbReference>
<dbReference type="InterPro" id="IPR029150">
    <property type="entry name" value="dCache_3"/>
</dbReference>
<dbReference type="OrthoDB" id="5338538at2"/>
<organism evidence="3 4">
    <name type="scientific">Sulfurimonas autotrophica (strain ATCC BAA-671 / DSM 16294 / JCM 11897 / OK10)</name>
    <dbReference type="NCBI Taxonomy" id="563040"/>
    <lineage>
        <taxon>Bacteria</taxon>
        <taxon>Pseudomonadati</taxon>
        <taxon>Campylobacterota</taxon>
        <taxon>Epsilonproteobacteria</taxon>
        <taxon>Campylobacterales</taxon>
        <taxon>Sulfurimonadaceae</taxon>
        <taxon>Sulfurimonas</taxon>
    </lineage>
</organism>
<proteinExistence type="predicted"/>
<keyword evidence="1" id="KW-0472">Membrane</keyword>
<dbReference type="Proteomes" id="UP000007803">
    <property type="component" value="Chromosome"/>
</dbReference>
<keyword evidence="4" id="KW-1185">Reference proteome</keyword>
<keyword evidence="1" id="KW-0812">Transmembrane</keyword>
<dbReference type="EMBL" id="CP002205">
    <property type="protein sequence ID" value="ADN09037.1"/>
    <property type="molecule type" value="Genomic_DNA"/>
</dbReference>
<protein>
    <recommendedName>
        <fullName evidence="2">Double Cache domain-containing protein</fullName>
    </recommendedName>
</protein>
<evidence type="ECO:0000313" key="3">
    <source>
        <dbReference type="EMBL" id="ADN09037.1"/>
    </source>
</evidence>
<evidence type="ECO:0000256" key="1">
    <source>
        <dbReference type="SAM" id="Phobius"/>
    </source>
</evidence>
<evidence type="ECO:0000313" key="4">
    <source>
        <dbReference type="Proteomes" id="UP000007803"/>
    </source>
</evidence>
<dbReference type="RefSeq" id="WP_013326793.1">
    <property type="nucleotide sequence ID" value="NC_014506.1"/>
</dbReference>
<keyword evidence="1" id="KW-1133">Transmembrane helix</keyword>
<dbReference type="AlphaFoldDB" id="E0US14"/>
<feature type="transmembrane region" description="Helical" evidence="1">
    <location>
        <begin position="6"/>
        <end position="23"/>
    </location>
</feature>
<reference evidence="4" key="1">
    <citation type="journal article" date="2010" name="Stand. Genomic Sci.">
        <title>Complete genome sequence of Sulfurimonas autotrophica type strain (OK10).</title>
        <authorList>
            <person name="Sikorski J."/>
            <person name="Munk C."/>
            <person name="Lapidus A."/>
            <person name="Djao O."/>
            <person name="Lucas S."/>
            <person name="Glavina Del Rio T."/>
            <person name="Nolan M."/>
            <person name="Tice H."/>
            <person name="Han C."/>
            <person name="Cheng J."/>
            <person name="Tapia R."/>
            <person name="Goodwin L."/>
            <person name="Pitluck S."/>
            <person name="Liolios K."/>
            <person name="Ivanova N."/>
            <person name="Mavromatis K."/>
            <person name="Mikhailova N."/>
            <person name="Pati A."/>
            <person name="Sims D."/>
            <person name="Meincke L."/>
            <person name="Brettin T."/>
            <person name="Detter J."/>
            <person name="Chen A."/>
            <person name="Palaniappan K."/>
            <person name="Land M."/>
            <person name="Hauser L."/>
            <person name="Chang Y."/>
            <person name="Jeffries C."/>
            <person name="Rohde M."/>
            <person name="Lang E."/>
            <person name="Spring S."/>
            <person name="Goker M."/>
            <person name="Woyke T."/>
            <person name="Bristow J."/>
            <person name="Eisen J."/>
            <person name="Markowitz V."/>
            <person name="Hugenholtz P."/>
            <person name="Kyrpides N."/>
            <person name="Klenk H."/>
        </authorList>
    </citation>
    <scope>NUCLEOTIDE SEQUENCE [LARGE SCALE GENOMIC DNA]</scope>
    <source>
        <strain evidence="4">ATCC BAA-671 / DSM 16294 / JCM 11897 / OK10</strain>
    </source>
</reference>
<gene>
    <name evidence="3" type="ordered locus">Saut_0988</name>
</gene>
<accession>E0US14</accession>
<evidence type="ECO:0000259" key="2">
    <source>
        <dbReference type="Pfam" id="PF14827"/>
    </source>
</evidence>
<feature type="domain" description="Double Cache" evidence="2">
    <location>
        <begin position="42"/>
        <end position="265"/>
    </location>
</feature>
<dbReference type="STRING" id="563040.Saut_0988"/>
<name>E0US14_SULAO</name>